<reference evidence="3 4" key="1">
    <citation type="journal article" date="2015" name="Genome Biol.">
        <title>Comparative genomics of Steinernema reveals deeply conserved gene regulatory networks.</title>
        <authorList>
            <person name="Dillman A.R."/>
            <person name="Macchietto M."/>
            <person name="Porter C.F."/>
            <person name="Rogers A."/>
            <person name="Williams B."/>
            <person name="Antoshechkin I."/>
            <person name="Lee M.M."/>
            <person name="Goodwin Z."/>
            <person name="Lu X."/>
            <person name="Lewis E.E."/>
            <person name="Goodrich-Blair H."/>
            <person name="Stock S.P."/>
            <person name="Adams B.J."/>
            <person name="Sternberg P.W."/>
            <person name="Mortazavi A."/>
        </authorList>
    </citation>
    <scope>NUCLEOTIDE SEQUENCE [LARGE SCALE GENOMIC DNA]</scope>
    <source>
        <strain evidence="3 4">ALL</strain>
    </source>
</reference>
<feature type="compositionally biased region" description="Basic and acidic residues" evidence="1">
    <location>
        <begin position="18"/>
        <end position="28"/>
    </location>
</feature>
<gene>
    <name evidence="3" type="ORF">L596_011582</name>
</gene>
<accession>A0A4U5NUS0</accession>
<dbReference type="OrthoDB" id="5876908at2759"/>
<dbReference type="PROSITE" id="PS50172">
    <property type="entry name" value="BRCT"/>
    <property type="match status" value="1"/>
</dbReference>
<dbReference type="AlphaFoldDB" id="A0A4U5NUS0"/>
<sequence length="390" mass="43306">MAPQHSTRSVIPLPVMAEGDRSSPHRFTDDDDSDDGSNPNPNSWNMLGYMPDAPTPEQIEAQKRVDAMMAEENRKFREEKAARAFPEPMESRKRAAPSTEVRTLYDIVHNPEGSDAKKAKVEYFNNAIVEDDPEELSTSGIATKDIRAQKQLARKMAAKEVAKGRAANVKDMEKGLATMINDRAAAKTKVLLQSGLADEDRETAKKTLQALQGEVIDDIESAAFMVAAKLSLTATVLCAIGRRIPIVTMEWIRASADKNFLLKNAKNYVLENDKFIIKAGRTMKQLLYDEREDGPLLEGWTVASVGEHKMSQKDIGQIVRSCKGEFVDSVDELRDPEKSMLILAGGDLKSEAQVKLAEARKRKIRRIEFAKFVGAVIKQSKSTLNSNLKT</sequence>
<name>A0A4U5NUS0_STECR</name>
<reference evidence="3 4" key="2">
    <citation type="journal article" date="2019" name="G3 (Bethesda)">
        <title>Hybrid Assembly of the Genome of the Entomopathogenic Nematode Steinernema carpocapsae Identifies the X-Chromosome.</title>
        <authorList>
            <person name="Serra L."/>
            <person name="Macchietto M."/>
            <person name="Macias-Munoz A."/>
            <person name="McGill C.J."/>
            <person name="Rodriguez I.M."/>
            <person name="Rodriguez B."/>
            <person name="Murad R."/>
            <person name="Mortazavi A."/>
        </authorList>
    </citation>
    <scope>NUCLEOTIDE SEQUENCE [LARGE SCALE GENOMIC DNA]</scope>
    <source>
        <strain evidence="3 4">ALL</strain>
    </source>
</reference>
<keyword evidence="4" id="KW-1185">Reference proteome</keyword>
<evidence type="ECO:0000313" key="3">
    <source>
        <dbReference type="EMBL" id="TKR87126.1"/>
    </source>
</evidence>
<proteinExistence type="predicted"/>
<organism evidence="3 4">
    <name type="scientific">Steinernema carpocapsae</name>
    <name type="common">Entomopathogenic nematode</name>
    <dbReference type="NCBI Taxonomy" id="34508"/>
    <lineage>
        <taxon>Eukaryota</taxon>
        <taxon>Metazoa</taxon>
        <taxon>Ecdysozoa</taxon>
        <taxon>Nematoda</taxon>
        <taxon>Chromadorea</taxon>
        <taxon>Rhabditida</taxon>
        <taxon>Tylenchina</taxon>
        <taxon>Panagrolaimomorpha</taxon>
        <taxon>Strongyloidoidea</taxon>
        <taxon>Steinernematidae</taxon>
        <taxon>Steinernema</taxon>
    </lineage>
</organism>
<dbReference type="InterPro" id="IPR001357">
    <property type="entry name" value="BRCT_dom"/>
</dbReference>
<dbReference type="SUPFAM" id="SSF52113">
    <property type="entry name" value="BRCT domain"/>
    <property type="match status" value="1"/>
</dbReference>
<evidence type="ECO:0000313" key="4">
    <source>
        <dbReference type="Proteomes" id="UP000298663"/>
    </source>
</evidence>
<feature type="region of interest" description="Disordered" evidence="1">
    <location>
        <begin position="1"/>
        <end position="57"/>
    </location>
</feature>
<evidence type="ECO:0000259" key="2">
    <source>
        <dbReference type="PROSITE" id="PS50172"/>
    </source>
</evidence>
<feature type="domain" description="BRCT" evidence="2">
    <location>
        <begin position="168"/>
        <end position="269"/>
    </location>
</feature>
<evidence type="ECO:0000256" key="1">
    <source>
        <dbReference type="SAM" id="MobiDB-lite"/>
    </source>
</evidence>
<protein>
    <recommendedName>
        <fullName evidence="2">BRCT domain-containing protein</fullName>
    </recommendedName>
</protein>
<dbReference type="EMBL" id="AZBU02000003">
    <property type="protein sequence ID" value="TKR87126.1"/>
    <property type="molecule type" value="Genomic_DNA"/>
</dbReference>
<dbReference type="CDD" id="cd17744">
    <property type="entry name" value="BRCT_MDC1_rpt1"/>
    <property type="match status" value="1"/>
</dbReference>
<comment type="caution">
    <text evidence="3">The sequence shown here is derived from an EMBL/GenBank/DDBJ whole genome shotgun (WGS) entry which is preliminary data.</text>
</comment>
<dbReference type="Proteomes" id="UP000298663">
    <property type="component" value="Unassembled WGS sequence"/>
</dbReference>
<dbReference type="STRING" id="34508.A0A4U5NUS0"/>
<dbReference type="InterPro" id="IPR036420">
    <property type="entry name" value="BRCT_dom_sf"/>
</dbReference>
<dbReference type="Gene3D" id="3.40.50.10190">
    <property type="entry name" value="BRCT domain"/>
    <property type="match status" value="1"/>
</dbReference>